<evidence type="ECO:0000256" key="1">
    <source>
        <dbReference type="SAM" id="Phobius"/>
    </source>
</evidence>
<proteinExistence type="predicted"/>
<accession>A0ABP1F4P2</accession>
<keyword evidence="1" id="KW-1133">Transmembrane helix</keyword>
<gene>
    <name evidence="2" type="ORF">T190423A01A_90001</name>
</gene>
<keyword evidence="1" id="KW-0472">Membrane</keyword>
<reference evidence="2 3" key="1">
    <citation type="submission" date="2024-05" db="EMBL/GenBank/DDBJ databases">
        <authorList>
            <person name="Duchaud E."/>
        </authorList>
    </citation>
    <scope>NUCLEOTIDE SEQUENCE [LARGE SCALE GENOMIC DNA]</scope>
    <source>
        <strain evidence="2">Ena-SAMPLE-TAB-13-05-2024-13:56:06:370-140308</strain>
    </source>
</reference>
<dbReference type="EMBL" id="CAXJIO010000018">
    <property type="protein sequence ID" value="CAL2104576.1"/>
    <property type="molecule type" value="Genomic_DNA"/>
</dbReference>
<name>A0ABP1F4P2_9FLAO</name>
<feature type="transmembrane region" description="Helical" evidence="1">
    <location>
        <begin position="33"/>
        <end position="51"/>
    </location>
</feature>
<feature type="transmembrane region" description="Helical" evidence="1">
    <location>
        <begin position="7"/>
        <end position="27"/>
    </location>
</feature>
<organism evidence="2 3">
    <name type="scientific">Tenacibaculum polynesiense</name>
    <dbReference type="NCBI Taxonomy" id="3137857"/>
    <lineage>
        <taxon>Bacteria</taxon>
        <taxon>Pseudomonadati</taxon>
        <taxon>Bacteroidota</taxon>
        <taxon>Flavobacteriia</taxon>
        <taxon>Flavobacteriales</taxon>
        <taxon>Flavobacteriaceae</taxon>
        <taxon>Tenacibaculum</taxon>
    </lineage>
</organism>
<comment type="caution">
    <text evidence="2">The sequence shown here is derived from an EMBL/GenBank/DDBJ whole genome shotgun (WGS) entry which is preliminary data.</text>
</comment>
<keyword evidence="3" id="KW-1185">Reference proteome</keyword>
<dbReference type="Proteomes" id="UP001497527">
    <property type="component" value="Unassembled WGS sequence"/>
</dbReference>
<evidence type="ECO:0000313" key="3">
    <source>
        <dbReference type="Proteomes" id="UP001497527"/>
    </source>
</evidence>
<protein>
    <submittedName>
        <fullName evidence="2">Uncharacterized protein</fullName>
    </submittedName>
</protein>
<keyword evidence="1" id="KW-0812">Transmembrane</keyword>
<dbReference type="RefSeq" id="WP_348727170.1">
    <property type="nucleotide sequence ID" value="NZ_OZ040189.1"/>
</dbReference>
<sequence length="55" mass="6488">MKHYIQGFLIGLKPILSILLVVNYYYLLEWLEVDFYSIFPIGLIGVCFLGYQLEK</sequence>
<evidence type="ECO:0000313" key="2">
    <source>
        <dbReference type="EMBL" id="CAL2104576.1"/>
    </source>
</evidence>